<keyword evidence="6 9" id="KW-1133">Transmembrane helix</keyword>
<dbReference type="InterPro" id="IPR050297">
    <property type="entry name" value="LipidA_mod_glycosyltrf_83"/>
</dbReference>
<dbReference type="EMBL" id="JABSNM010000020">
    <property type="protein sequence ID" value="NRT57900.1"/>
    <property type="molecule type" value="Genomic_DNA"/>
</dbReference>
<evidence type="ECO:0000256" key="7">
    <source>
        <dbReference type="ARBA" id="ARBA00023136"/>
    </source>
</evidence>
<feature type="transmembrane region" description="Helical" evidence="9">
    <location>
        <begin position="212"/>
        <end position="231"/>
    </location>
</feature>
<evidence type="ECO:0000256" key="8">
    <source>
        <dbReference type="SAM" id="MobiDB-lite"/>
    </source>
</evidence>
<organism evidence="11 12">
    <name type="scientific">Sphaerotilus uruguayifluvii</name>
    <dbReference type="NCBI Taxonomy" id="2735897"/>
    <lineage>
        <taxon>Bacteria</taxon>
        <taxon>Pseudomonadati</taxon>
        <taxon>Pseudomonadota</taxon>
        <taxon>Betaproteobacteria</taxon>
        <taxon>Burkholderiales</taxon>
        <taxon>Sphaerotilaceae</taxon>
        <taxon>Sphaerotilus</taxon>
    </lineage>
</organism>
<evidence type="ECO:0000313" key="12">
    <source>
        <dbReference type="Proteomes" id="UP001516061"/>
    </source>
</evidence>
<dbReference type="Pfam" id="PF13231">
    <property type="entry name" value="PMT_2"/>
    <property type="match status" value="1"/>
</dbReference>
<keyword evidence="4" id="KW-0808">Transferase</keyword>
<feature type="transmembrane region" description="Helical" evidence="9">
    <location>
        <begin position="142"/>
        <end position="159"/>
    </location>
</feature>
<feature type="transmembrane region" description="Helical" evidence="9">
    <location>
        <begin position="357"/>
        <end position="377"/>
    </location>
</feature>
<gene>
    <name evidence="11" type="ORF">HNQ01_003661</name>
</gene>
<evidence type="ECO:0000313" key="11">
    <source>
        <dbReference type="EMBL" id="NRT57900.1"/>
    </source>
</evidence>
<keyword evidence="3" id="KW-0328">Glycosyltransferase</keyword>
<feature type="transmembrane region" description="Helical" evidence="9">
    <location>
        <begin position="331"/>
        <end position="350"/>
    </location>
</feature>
<feature type="transmembrane region" description="Helical" evidence="9">
    <location>
        <begin position="263"/>
        <end position="285"/>
    </location>
</feature>
<keyword evidence="5 9" id="KW-0812">Transmembrane</keyword>
<accession>A0ABX2G6D5</accession>
<feature type="transmembrane region" description="Helical" evidence="9">
    <location>
        <begin position="171"/>
        <end position="200"/>
    </location>
</feature>
<feature type="transmembrane region" description="Helical" evidence="9">
    <location>
        <begin position="91"/>
        <end position="111"/>
    </location>
</feature>
<comment type="subcellular location">
    <subcellularLocation>
        <location evidence="1">Cell membrane</location>
        <topology evidence="1">Multi-pass membrane protein</topology>
    </subcellularLocation>
</comment>
<reference evidence="11 12" key="1">
    <citation type="submission" date="2020-05" db="EMBL/GenBank/DDBJ databases">
        <title>Genomic Encyclopedia of Type Strains, Phase IV (KMG-V): Genome sequencing to study the core and pangenomes of soil and plant-associated prokaryotes.</title>
        <authorList>
            <person name="Whitman W."/>
        </authorList>
    </citation>
    <scope>NUCLEOTIDE SEQUENCE [LARGE SCALE GENOMIC DNA]</scope>
    <source>
        <strain evidence="11 12">C29</strain>
    </source>
</reference>
<proteinExistence type="predicted"/>
<evidence type="ECO:0000256" key="5">
    <source>
        <dbReference type="ARBA" id="ARBA00022692"/>
    </source>
</evidence>
<keyword evidence="7 9" id="KW-0472">Membrane</keyword>
<evidence type="ECO:0000256" key="2">
    <source>
        <dbReference type="ARBA" id="ARBA00022475"/>
    </source>
</evidence>
<dbReference type="Proteomes" id="UP001516061">
    <property type="component" value="Unassembled WGS sequence"/>
</dbReference>
<protein>
    <submittedName>
        <fullName evidence="11">4-amino-4-deoxy-L-arabinose transferase-like glycosyltransferase</fullName>
    </submittedName>
</protein>
<feature type="domain" description="Glycosyltransferase RgtA/B/C/D-like" evidence="10">
    <location>
        <begin position="63"/>
        <end position="224"/>
    </location>
</feature>
<keyword evidence="12" id="KW-1185">Reference proteome</keyword>
<sequence length="531" mass="57753">MSVAPPHPGGRLPLILLALWLLLAAPWRPLLLPDEGRYVGVAWEMLGSGDWLTPTLDGLPYFHKPPLMYWITAAAMRLAGPVPLAMRAAPLVGAMLMALALWIWTAAPVWGAQRERLRVTALALLGSMPFFVLGSQYANHDMLVAGCVSLAVVLARRALDEEHAPLRWVTGAWVAAALAVLAKGLIGVVLPALVLLPWVLLRADRGRALARLLHPAGLLAFALAGLPWFLAMQHLHPDFFDYFILEQHFRRYTQSNFNNRLPFWFYPVVLPLLTLPASLLLPAALRRLGRASRAAAEASGPATALRHELWLALWWVVAVTGFFSLPKSKLVGYVLPTLAPWAVLLATAWVAQPLRRLRLAVGGGVLLCVLAVAGLTWKGPANHADLAAALAARLQPGDRVAYLGDAFFDLRLLAHASLAPAVIDDWEDPEIARGDSWRKELRDTVRFAPALGASRLWARDEAWRQRCAGGRLWLVRAPGAALPPGFEDARSVTVGRRGELMQVEGPAPARRCEAGAQVPAGSPPSISSPIR</sequence>
<dbReference type="PANTHER" id="PTHR33908:SF3">
    <property type="entry name" value="UNDECAPRENYL PHOSPHATE-ALPHA-4-AMINO-4-DEOXY-L-ARABINOSE ARABINOSYL TRANSFERASE"/>
    <property type="match status" value="1"/>
</dbReference>
<feature type="region of interest" description="Disordered" evidence="8">
    <location>
        <begin position="506"/>
        <end position="531"/>
    </location>
</feature>
<comment type="caution">
    <text evidence="11">The sequence shown here is derived from an EMBL/GenBank/DDBJ whole genome shotgun (WGS) entry which is preliminary data.</text>
</comment>
<evidence type="ECO:0000256" key="3">
    <source>
        <dbReference type="ARBA" id="ARBA00022676"/>
    </source>
</evidence>
<evidence type="ECO:0000256" key="1">
    <source>
        <dbReference type="ARBA" id="ARBA00004651"/>
    </source>
</evidence>
<feature type="transmembrane region" description="Helical" evidence="9">
    <location>
        <begin position="309"/>
        <end position="325"/>
    </location>
</feature>
<dbReference type="InterPro" id="IPR038731">
    <property type="entry name" value="RgtA/B/C-like"/>
</dbReference>
<evidence type="ECO:0000256" key="9">
    <source>
        <dbReference type="SAM" id="Phobius"/>
    </source>
</evidence>
<evidence type="ECO:0000259" key="10">
    <source>
        <dbReference type="Pfam" id="PF13231"/>
    </source>
</evidence>
<feature type="transmembrane region" description="Helical" evidence="9">
    <location>
        <begin position="117"/>
        <end position="135"/>
    </location>
</feature>
<dbReference type="PANTHER" id="PTHR33908">
    <property type="entry name" value="MANNOSYLTRANSFERASE YKCB-RELATED"/>
    <property type="match status" value="1"/>
</dbReference>
<name>A0ABX2G6D5_9BURK</name>
<keyword evidence="2" id="KW-1003">Cell membrane</keyword>
<evidence type="ECO:0000256" key="6">
    <source>
        <dbReference type="ARBA" id="ARBA00022989"/>
    </source>
</evidence>
<evidence type="ECO:0000256" key="4">
    <source>
        <dbReference type="ARBA" id="ARBA00022679"/>
    </source>
</evidence>